<feature type="transmembrane region" description="Helical" evidence="2">
    <location>
        <begin position="99"/>
        <end position="124"/>
    </location>
</feature>
<dbReference type="OrthoDB" id="10596960at2759"/>
<dbReference type="AlphaFoldDB" id="D7G4J8"/>
<dbReference type="InParanoid" id="D7G4J8"/>
<feature type="region of interest" description="Disordered" evidence="1">
    <location>
        <begin position="474"/>
        <end position="496"/>
    </location>
</feature>
<evidence type="ECO:0000313" key="3">
    <source>
        <dbReference type="EMBL" id="CBJ48901.1"/>
    </source>
</evidence>
<name>D7G4J8_ECTSI</name>
<proteinExistence type="predicted"/>
<feature type="compositionally biased region" description="Low complexity" evidence="1">
    <location>
        <begin position="483"/>
        <end position="496"/>
    </location>
</feature>
<feature type="region of interest" description="Disordered" evidence="1">
    <location>
        <begin position="296"/>
        <end position="370"/>
    </location>
</feature>
<feature type="compositionally biased region" description="Gly residues" evidence="1">
    <location>
        <begin position="414"/>
        <end position="433"/>
    </location>
</feature>
<sequence length="573" mass="57339">MSTACLSATESGYFSFDQQIHTSHVPDELDAEGGIDIDYQITYGWRSSCTWVRAEYTESNGEEKAKEDSGCFGLAEKELEDETEAVLAGGRSMDADTGLAVALGHAVAAAVASIHILFFVLLYFNIDPAPVRGYLYMRGLGLMSALTSFYLLFTCVVSFFFAIKGSLDVNMSTSAGLRPSWAYVLTVIDVTIMVVVGMLACQDEEVDAAIATPQYTSSSRDEDTVKRANGKLLHLRSKSGDTFCEASTSLNGPDASASSAPKATVGSGNIMTGGSGVVFGGAHPPATAAAMSGLGAGGGGAAAGAESASPAGSESENGSVLSSWTGGVSALSPHRVSKDGDDDDDEEEEEEEQDEEERGASGSGSLRSSGGILDAALHAREAEATGLGSGDAGEEAGGPVVVVVVPGDGCCGSGGGDGQGGTNDGGDGVGNGNGHLSAATAPAPAPAVRAAAAPAGNEQAAAAAAAAEAQRPPLCRVSPPAPADGTAAAAAAPSRGVAPAQGTEAAATAAPIQESSQIFSTARTAFSVAFAETANRDEPLELAEAGRGAVDGGRGGALRDAAHPAGFSPEEDV</sequence>
<evidence type="ECO:0000256" key="2">
    <source>
        <dbReference type="SAM" id="Phobius"/>
    </source>
</evidence>
<accession>D7G4J8</accession>
<feature type="region of interest" description="Disordered" evidence="1">
    <location>
        <begin position="547"/>
        <end position="573"/>
    </location>
</feature>
<feature type="transmembrane region" description="Helical" evidence="2">
    <location>
        <begin position="181"/>
        <end position="200"/>
    </location>
</feature>
<keyword evidence="2" id="KW-1133">Transmembrane helix</keyword>
<keyword evidence="2" id="KW-0472">Membrane</keyword>
<keyword evidence="2" id="KW-0812">Transmembrane</keyword>
<protein>
    <submittedName>
        <fullName evidence="3">Uncharacterized protein</fullName>
    </submittedName>
</protein>
<evidence type="ECO:0000256" key="1">
    <source>
        <dbReference type="SAM" id="MobiDB-lite"/>
    </source>
</evidence>
<feature type="compositionally biased region" description="Acidic residues" evidence="1">
    <location>
        <begin position="340"/>
        <end position="357"/>
    </location>
</feature>
<dbReference type="Proteomes" id="UP000002630">
    <property type="component" value="Unassembled WGS sequence"/>
</dbReference>
<dbReference type="EMBL" id="FN649760">
    <property type="protein sequence ID" value="CBJ48901.1"/>
    <property type="molecule type" value="Genomic_DNA"/>
</dbReference>
<keyword evidence="4" id="KW-1185">Reference proteome</keyword>
<reference evidence="3 4" key="1">
    <citation type="journal article" date="2010" name="Nature">
        <title>The Ectocarpus genome and the independent evolution of multicellularity in brown algae.</title>
        <authorList>
            <person name="Cock J.M."/>
            <person name="Sterck L."/>
            <person name="Rouze P."/>
            <person name="Scornet D."/>
            <person name="Allen A.E."/>
            <person name="Amoutzias G."/>
            <person name="Anthouard V."/>
            <person name="Artiguenave F."/>
            <person name="Aury J.M."/>
            <person name="Badger J.H."/>
            <person name="Beszteri B."/>
            <person name="Billiau K."/>
            <person name="Bonnet E."/>
            <person name="Bothwell J.H."/>
            <person name="Bowler C."/>
            <person name="Boyen C."/>
            <person name="Brownlee C."/>
            <person name="Carrano C.J."/>
            <person name="Charrier B."/>
            <person name="Cho G.Y."/>
            <person name="Coelho S.M."/>
            <person name="Collen J."/>
            <person name="Corre E."/>
            <person name="Da Silva C."/>
            <person name="Delage L."/>
            <person name="Delaroque N."/>
            <person name="Dittami S.M."/>
            <person name="Doulbeau S."/>
            <person name="Elias M."/>
            <person name="Farnham G."/>
            <person name="Gachon C.M."/>
            <person name="Gschloessl B."/>
            <person name="Heesch S."/>
            <person name="Jabbari K."/>
            <person name="Jubin C."/>
            <person name="Kawai H."/>
            <person name="Kimura K."/>
            <person name="Kloareg B."/>
            <person name="Kupper F.C."/>
            <person name="Lang D."/>
            <person name="Le Bail A."/>
            <person name="Leblanc C."/>
            <person name="Lerouge P."/>
            <person name="Lohr M."/>
            <person name="Lopez P.J."/>
            <person name="Martens C."/>
            <person name="Maumus F."/>
            <person name="Michel G."/>
            <person name="Miranda-Saavedra D."/>
            <person name="Morales J."/>
            <person name="Moreau H."/>
            <person name="Motomura T."/>
            <person name="Nagasato C."/>
            <person name="Napoli C.A."/>
            <person name="Nelson D.R."/>
            <person name="Nyvall-Collen P."/>
            <person name="Peters A.F."/>
            <person name="Pommier C."/>
            <person name="Potin P."/>
            <person name="Poulain J."/>
            <person name="Quesneville H."/>
            <person name="Read B."/>
            <person name="Rensing S.A."/>
            <person name="Ritter A."/>
            <person name="Rousvoal S."/>
            <person name="Samanta M."/>
            <person name="Samson G."/>
            <person name="Schroeder D.C."/>
            <person name="Segurens B."/>
            <person name="Strittmatter M."/>
            <person name="Tonon T."/>
            <person name="Tregear J.W."/>
            <person name="Valentin K."/>
            <person name="von Dassow P."/>
            <person name="Yamagishi T."/>
            <person name="Van de Peer Y."/>
            <person name="Wincker P."/>
        </authorList>
    </citation>
    <scope>NUCLEOTIDE SEQUENCE [LARGE SCALE GENOMIC DNA]</scope>
    <source>
        <strain evidence="4">Ec32 / CCAP1310/4</strain>
    </source>
</reference>
<organism evidence="3 4">
    <name type="scientific">Ectocarpus siliculosus</name>
    <name type="common">Brown alga</name>
    <name type="synonym">Conferva siliculosa</name>
    <dbReference type="NCBI Taxonomy" id="2880"/>
    <lineage>
        <taxon>Eukaryota</taxon>
        <taxon>Sar</taxon>
        <taxon>Stramenopiles</taxon>
        <taxon>Ochrophyta</taxon>
        <taxon>PX clade</taxon>
        <taxon>Phaeophyceae</taxon>
        <taxon>Ectocarpales</taxon>
        <taxon>Ectocarpaceae</taxon>
        <taxon>Ectocarpus</taxon>
    </lineage>
</organism>
<feature type="compositionally biased region" description="Low complexity" evidence="1">
    <location>
        <begin position="303"/>
        <end position="319"/>
    </location>
</feature>
<evidence type="ECO:0000313" key="4">
    <source>
        <dbReference type="Proteomes" id="UP000002630"/>
    </source>
</evidence>
<gene>
    <name evidence="3" type="ORF">Esi_0057_0072</name>
</gene>
<feature type="region of interest" description="Disordered" evidence="1">
    <location>
        <begin position="414"/>
        <end position="442"/>
    </location>
</feature>
<feature type="transmembrane region" description="Helical" evidence="2">
    <location>
        <begin position="136"/>
        <end position="161"/>
    </location>
</feature>